<dbReference type="Gene3D" id="2.40.260.10">
    <property type="entry name" value="Sortase"/>
    <property type="match status" value="1"/>
</dbReference>
<sequence length="226" mass="26816">MNRLKRFMQWLWSVSLILIGIYFLFFSNREAFQRQEIEQSLADSYLEELYGEKDSSAELEKNEEEWEDNVWYVRDGIHYTPDYAKGFLECVLEIPSVKIRRGVYSGTWEEIQHNLDIWMVTAARPDYELGKTHYCIYGHNHTVQNLSFNRLKDVKKGELFKLTCEKGIFTYKVSEIFALWREEVTEKLVDNFNLSANECYIITCGRGENRYKDLVVKGILQSKKEI</sequence>
<evidence type="ECO:0000256" key="2">
    <source>
        <dbReference type="PIRSR" id="PIRSR605754-1"/>
    </source>
</evidence>
<keyword evidence="3" id="KW-0472">Membrane</keyword>
<feature type="transmembrane region" description="Helical" evidence="3">
    <location>
        <begin position="7"/>
        <end position="26"/>
    </location>
</feature>
<dbReference type="AlphaFoldDB" id="A0A9D1JD11"/>
<evidence type="ECO:0000256" key="1">
    <source>
        <dbReference type="ARBA" id="ARBA00022801"/>
    </source>
</evidence>
<dbReference type="GO" id="GO:0016787">
    <property type="term" value="F:hydrolase activity"/>
    <property type="evidence" value="ECO:0007669"/>
    <property type="project" value="UniProtKB-KW"/>
</dbReference>
<feature type="active site" description="Acyl-thioester intermediate" evidence="2">
    <location>
        <position position="204"/>
    </location>
</feature>
<evidence type="ECO:0000313" key="4">
    <source>
        <dbReference type="EMBL" id="HIR88577.1"/>
    </source>
</evidence>
<accession>A0A9D1JD11</accession>
<dbReference type="SUPFAM" id="SSF63817">
    <property type="entry name" value="Sortase"/>
    <property type="match status" value="1"/>
</dbReference>
<evidence type="ECO:0000256" key="3">
    <source>
        <dbReference type="SAM" id="Phobius"/>
    </source>
</evidence>
<protein>
    <submittedName>
        <fullName evidence="4">Sortase</fullName>
    </submittedName>
</protein>
<keyword evidence="3" id="KW-1133">Transmembrane helix</keyword>
<reference evidence="4" key="1">
    <citation type="submission" date="2020-10" db="EMBL/GenBank/DDBJ databases">
        <authorList>
            <person name="Gilroy R."/>
        </authorList>
    </citation>
    <scope>NUCLEOTIDE SEQUENCE</scope>
    <source>
        <strain evidence="4">ChiW13-3771</strain>
    </source>
</reference>
<reference evidence="4" key="2">
    <citation type="journal article" date="2021" name="PeerJ">
        <title>Extensive microbial diversity within the chicken gut microbiome revealed by metagenomics and culture.</title>
        <authorList>
            <person name="Gilroy R."/>
            <person name="Ravi A."/>
            <person name="Getino M."/>
            <person name="Pursley I."/>
            <person name="Horton D.L."/>
            <person name="Alikhan N.F."/>
            <person name="Baker D."/>
            <person name="Gharbi K."/>
            <person name="Hall N."/>
            <person name="Watson M."/>
            <person name="Adriaenssens E.M."/>
            <person name="Foster-Nyarko E."/>
            <person name="Jarju S."/>
            <person name="Secka A."/>
            <person name="Antonio M."/>
            <person name="Oren A."/>
            <person name="Chaudhuri R.R."/>
            <person name="La Ragione R."/>
            <person name="Hildebrand F."/>
            <person name="Pallen M.J."/>
        </authorList>
    </citation>
    <scope>NUCLEOTIDE SEQUENCE</scope>
    <source>
        <strain evidence="4">ChiW13-3771</strain>
    </source>
</reference>
<dbReference type="EMBL" id="DVHN01000072">
    <property type="protein sequence ID" value="HIR88577.1"/>
    <property type="molecule type" value="Genomic_DNA"/>
</dbReference>
<dbReference type="Pfam" id="PF04203">
    <property type="entry name" value="Sortase"/>
    <property type="match status" value="1"/>
</dbReference>
<proteinExistence type="predicted"/>
<comment type="caution">
    <text evidence="4">The sequence shown here is derived from an EMBL/GenBank/DDBJ whole genome shotgun (WGS) entry which is preliminary data.</text>
</comment>
<keyword evidence="1" id="KW-0378">Hydrolase</keyword>
<dbReference type="InterPro" id="IPR005754">
    <property type="entry name" value="Sortase"/>
</dbReference>
<feature type="active site" description="Proton donor/acceptor" evidence="2">
    <location>
        <position position="139"/>
    </location>
</feature>
<name>A0A9D1JD11_9FIRM</name>
<dbReference type="Proteomes" id="UP000824201">
    <property type="component" value="Unassembled WGS sequence"/>
</dbReference>
<keyword evidence="3" id="KW-0812">Transmembrane</keyword>
<dbReference type="InterPro" id="IPR023365">
    <property type="entry name" value="Sortase_dom-sf"/>
</dbReference>
<gene>
    <name evidence="4" type="ORF">IAC96_06450</name>
</gene>
<organism evidence="4 5">
    <name type="scientific">Candidatus Fimimorpha faecalis</name>
    <dbReference type="NCBI Taxonomy" id="2840824"/>
    <lineage>
        <taxon>Bacteria</taxon>
        <taxon>Bacillati</taxon>
        <taxon>Bacillota</taxon>
        <taxon>Clostridia</taxon>
        <taxon>Eubacteriales</taxon>
        <taxon>Candidatus Fimimorpha</taxon>
    </lineage>
</organism>
<evidence type="ECO:0000313" key="5">
    <source>
        <dbReference type="Proteomes" id="UP000824201"/>
    </source>
</evidence>
<dbReference type="NCBIfam" id="TIGR01076">
    <property type="entry name" value="sortase_fam"/>
    <property type="match status" value="1"/>
</dbReference>
<dbReference type="CDD" id="cd00004">
    <property type="entry name" value="Sortase"/>
    <property type="match status" value="1"/>
</dbReference>